<keyword evidence="3" id="KW-1185">Reference proteome</keyword>
<gene>
    <name evidence="2" type="ORF">EK21DRAFT_113080</name>
</gene>
<evidence type="ECO:0000313" key="3">
    <source>
        <dbReference type="Proteomes" id="UP000799777"/>
    </source>
</evidence>
<feature type="compositionally biased region" description="Gly residues" evidence="1">
    <location>
        <begin position="87"/>
        <end position="99"/>
    </location>
</feature>
<reference evidence="2" key="1">
    <citation type="journal article" date="2020" name="Stud. Mycol.">
        <title>101 Dothideomycetes genomes: a test case for predicting lifestyles and emergence of pathogens.</title>
        <authorList>
            <person name="Haridas S."/>
            <person name="Albert R."/>
            <person name="Binder M."/>
            <person name="Bloem J."/>
            <person name="Labutti K."/>
            <person name="Salamov A."/>
            <person name="Andreopoulos B."/>
            <person name="Baker S."/>
            <person name="Barry K."/>
            <person name="Bills G."/>
            <person name="Bluhm B."/>
            <person name="Cannon C."/>
            <person name="Castanera R."/>
            <person name="Culley D."/>
            <person name="Daum C."/>
            <person name="Ezra D."/>
            <person name="Gonzalez J."/>
            <person name="Henrissat B."/>
            <person name="Kuo A."/>
            <person name="Liang C."/>
            <person name="Lipzen A."/>
            <person name="Lutzoni F."/>
            <person name="Magnuson J."/>
            <person name="Mondo S."/>
            <person name="Nolan M."/>
            <person name="Ohm R."/>
            <person name="Pangilinan J."/>
            <person name="Park H.-J."/>
            <person name="Ramirez L."/>
            <person name="Alfaro M."/>
            <person name="Sun H."/>
            <person name="Tritt A."/>
            <person name="Yoshinaga Y."/>
            <person name="Zwiers L.-H."/>
            <person name="Turgeon B."/>
            <person name="Goodwin S."/>
            <person name="Spatafora J."/>
            <person name="Crous P."/>
            <person name="Grigoriev I."/>
        </authorList>
    </citation>
    <scope>NUCLEOTIDE SEQUENCE</scope>
    <source>
        <strain evidence="2">CBS 110217</strain>
    </source>
</reference>
<feature type="region of interest" description="Disordered" evidence="1">
    <location>
        <begin position="75"/>
        <end position="260"/>
    </location>
</feature>
<dbReference type="AlphaFoldDB" id="A0A9P4H740"/>
<feature type="compositionally biased region" description="Low complexity" evidence="1">
    <location>
        <begin position="233"/>
        <end position="246"/>
    </location>
</feature>
<feature type="compositionally biased region" description="Basic residues" evidence="1">
    <location>
        <begin position="105"/>
        <end position="124"/>
    </location>
</feature>
<feature type="compositionally biased region" description="Low complexity" evidence="1">
    <location>
        <begin position="215"/>
        <end position="225"/>
    </location>
</feature>
<comment type="caution">
    <text evidence="2">The sequence shown here is derived from an EMBL/GenBank/DDBJ whole genome shotgun (WGS) entry which is preliminary data.</text>
</comment>
<feature type="compositionally biased region" description="Acidic residues" evidence="1">
    <location>
        <begin position="169"/>
        <end position="180"/>
    </location>
</feature>
<proteinExistence type="predicted"/>
<sequence>MSTHFRPLPPRTTPTPSSPVRPSTAHSTIRAVTPSPPASANEACRPTFPLSRPKSEHALGSAELATYLRYVVNAENDGFGPSPEGAMSGGTGLKRGGAMSGRSSPVKRRSRDRSRSRSPTKRTRVFSTPPGLAAYAKAPERSGADSQEQDVVITTHGNAVDGAIQEAKADEEEDDDDECPDTPTPMTHEQKRQAYTPLGALRPLRSPPTAPPSHPDSTIPPHTTTPIPPLSGAQHQAQPAPQLQSSHPRKPTPNHPANRMSISAWSKGSALSAASKHSIFSTPGRDELERKKALVEVDGGPFARVQSMMDLDEERRRISSGGGTEKGKSGFGIKCGCVIM</sequence>
<feature type="region of interest" description="Disordered" evidence="1">
    <location>
        <begin position="1"/>
        <end position="57"/>
    </location>
</feature>
<dbReference type="OrthoDB" id="3801471at2759"/>
<organism evidence="2 3">
    <name type="scientific">Setomelanomma holmii</name>
    <dbReference type="NCBI Taxonomy" id="210430"/>
    <lineage>
        <taxon>Eukaryota</taxon>
        <taxon>Fungi</taxon>
        <taxon>Dikarya</taxon>
        <taxon>Ascomycota</taxon>
        <taxon>Pezizomycotina</taxon>
        <taxon>Dothideomycetes</taxon>
        <taxon>Pleosporomycetidae</taxon>
        <taxon>Pleosporales</taxon>
        <taxon>Pleosporineae</taxon>
        <taxon>Phaeosphaeriaceae</taxon>
        <taxon>Setomelanomma</taxon>
    </lineage>
</organism>
<name>A0A9P4H740_9PLEO</name>
<evidence type="ECO:0000256" key="1">
    <source>
        <dbReference type="SAM" id="MobiDB-lite"/>
    </source>
</evidence>
<protein>
    <submittedName>
        <fullName evidence="2">Uncharacterized protein</fullName>
    </submittedName>
</protein>
<dbReference type="Proteomes" id="UP000799777">
    <property type="component" value="Unassembled WGS sequence"/>
</dbReference>
<feature type="compositionally biased region" description="Pro residues" evidence="1">
    <location>
        <begin position="7"/>
        <end position="19"/>
    </location>
</feature>
<dbReference type="EMBL" id="ML978202">
    <property type="protein sequence ID" value="KAF2029353.1"/>
    <property type="molecule type" value="Genomic_DNA"/>
</dbReference>
<feature type="compositionally biased region" description="Pro residues" evidence="1">
    <location>
        <begin position="205"/>
        <end position="214"/>
    </location>
</feature>
<evidence type="ECO:0000313" key="2">
    <source>
        <dbReference type="EMBL" id="KAF2029353.1"/>
    </source>
</evidence>
<accession>A0A9P4H740</accession>